<proteinExistence type="predicted"/>
<evidence type="ECO:0008006" key="10">
    <source>
        <dbReference type="Google" id="ProtNLM"/>
    </source>
</evidence>
<dbReference type="PANTHER" id="PTHR11203:SF11">
    <property type="entry name" value="CLEAVAGE AND POLYADENYLATION SPECIFICITY FACTOR SUBUNIT 3"/>
    <property type="match status" value="1"/>
</dbReference>
<dbReference type="InterPro" id="IPR022712">
    <property type="entry name" value="Beta_Casp"/>
</dbReference>
<dbReference type="SUPFAM" id="SSF56281">
    <property type="entry name" value="Metallo-hydrolase/oxidoreductase"/>
    <property type="match status" value="1"/>
</dbReference>
<evidence type="ECO:0000259" key="6">
    <source>
        <dbReference type="SMART" id="SM00849"/>
    </source>
</evidence>
<evidence type="ECO:0000256" key="3">
    <source>
        <dbReference type="ARBA" id="ARBA00022722"/>
    </source>
</evidence>
<dbReference type="SMART" id="SM01027">
    <property type="entry name" value="Beta-Casp"/>
    <property type="match status" value="1"/>
</dbReference>
<dbReference type="Gene3D" id="3.40.50.10890">
    <property type="match status" value="1"/>
</dbReference>
<dbReference type="STRING" id="1157962.A0A250X1J3"/>
<evidence type="ECO:0000256" key="4">
    <source>
        <dbReference type="ARBA" id="ARBA00022801"/>
    </source>
</evidence>
<dbReference type="Pfam" id="PF07521">
    <property type="entry name" value="RMMBL"/>
    <property type="match status" value="1"/>
</dbReference>
<sequence length="660" mass="72152">MSKRRAQDNAVPGEGRNKLEIIALGAGNEVGRSCIVLKYQGKSIMFDCGIHPGYTGLNSLPYLDEVDLTQIDIALITHFHLDHCAAVPFLLRKTNFKGRTFMTHPTKAIYHSLLRDFAKQGKGGVDEQLYSEADLDASMERIEVIDFMQTVVVNGIMITPYRAGHVLGAAMFMVEVAGTRCLYTGDYSRSPDRHMPIADVPLVQPDVVIIESTYGVSRHLPREEREMHFLQRISNTVRRGGRVLLPVVALGRSQELLLLLDEHWESHPELHNVPIYQSSGMMRKALTVYETYVEMMNEDIKKVFQDRNPFNFRHVTHLSGTQHFDDVGPCVLMATPSGLQSGASRDIFEAWCEDERNAVIICDFAVQGTLAREILAGPTSILSKTGVKKPLKCSVDNISFSAHADFDQTSDFLDRTKPPHVVLVHGEVTEMGRLRTALEDRAKLSGIPRTVYMPRNLQLLQIEHKPLRTVRVVGKLAEKDPVQGGLLRGVLVAPLSSEGTGPAATTSTSTSEATAAFNLSTAKAELLHPDDLPAFSKLHKGVVTQRQALATGDKSFRELRLALEVMFEGVEGAGSLPVEGVASTSSRGSDYPMVSTTASGAAVAAAVTATDSVIVGETVTVSYYPASHLMDHPDHVIVEWQGGRVADAVADAVVAVLLQV</sequence>
<dbReference type="Gene3D" id="3.60.15.10">
    <property type="entry name" value="Ribonuclease Z/Hydroxyacylglutathione hydrolase-like"/>
    <property type="match status" value="1"/>
</dbReference>
<evidence type="ECO:0000256" key="2">
    <source>
        <dbReference type="ARBA" id="ARBA00022664"/>
    </source>
</evidence>
<dbReference type="AlphaFoldDB" id="A0A250X1J3"/>
<dbReference type="InterPro" id="IPR011108">
    <property type="entry name" value="RMMBL"/>
</dbReference>
<keyword evidence="5" id="KW-0539">Nucleus</keyword>
<comment type="subcellular location">
    <subcellularLocation>
        <location evidence="1">Nucleus</location>
    </subcellularLocation>
</comment>
<dbReference type="GO" id="GO:0004534">
    <property type="term" value="F:5'-3' RNA exonuclease activity"/>
    <property type="evidence" value="ECO:0007669"/>
    <property type="project" value="TreeGrafter"/>
</dbReference>
<dbReference type="InterPro" id="IPR050698">
    <property type="entry name" value="MBL"/>
</dbReference>
<keyword evidence="3" id="KW-0540">Nuclease</keyword>
<dbReference type="InterPro" id="IPR021718">
    <property type="entry name" value="CPSF73-100_C"/>
</dbReference>
<gene>
    <name evidence="8" type="ORF">CEUSTIGMA_g4385.t1</name>
</gene>
<keyword evidence="2" id="KW-0507">mRNA processing</keyword>
<dbReference type="GO" id="GO:0005847">
    <property type="term" value="C:mRNA cleavage and polyadenylation specificity factor complex"/>
    <property type="evidence" value="ECO:0007669"/>
    <property type="project" value="TreeGrafter"/>
</dbReference>
<dbReference type="GO" id="GO:0003723">
    <property type="term" value="F:RNA binding"/>
    <property type="evidence" value="ECO:0007669"/>
    <property type="project" value="TreeGrafter"/>
</dbReference>
<dbReference type="GO" id="GO:0006398">
    <property type="term" value="P:mRNA 3'-end processing by stem-loop binding and cleavage"/>
    <property type="evidence" value="ECO:0007669"/>
    <property type="project" value="TreeGrafter"/>
</dbReference>
<comment type="caution">
    <text evidence="8">The sequence shown here is derived from an EMBL/GenBank/DDBJ whole genome shotgun (WGS) entry which is preliminary data.</text>
</comment>
<feature type="domain" description="Beta-Casp" evidence="7">
    <location>
        <begin position="253"/>
        <end position="374"/>
    </location>
</feature>
<dbReference type="GO" id="GO:0004521">
    <property type="term" value="F:RNA endonuclease activity"/>
    <property type="evidence" value="ECO:0007669"/>
    <property type="project" value="TreeGrafter"/>
</dbReference>
<dbReference type="InterPro" id="IPR036866">
    <property type="entry name" value="RibonucZ/Hydroxyglut_hydro"/>
</dbReference>
<dbReference type="Proteomes" id="UP000232323">
    <property type="component" value="Unassembled WGS sequence"/>
</dbReference>
<evidence type="ECO:0000313" key="8">
    <source>
        <dbReference type="EMBL" id="GAX76938.1"/>
    </source>
</evidence>
<evidence type="ECO:0000256" key="1">
    <source>
        <dbReference type="ARBA" id="ARBA00004123"/>
    </source>
</evidence>
<organism evidence="8 9">
    <name type="scientific">Chlamydomonas eustigma</name>
    <dbReference type="NCBI Taxonomy" id="1157962"/>
    <lineage>
        <taxon>Eukaryota</taxon>
        <taxon>Viridiplantae</taxon>
        <taxon>Chlorophyta</taxon>
        <taxon>core chlorophytes</taxon>
        <taxon>Chlorophyceae</taxon>
        <taxon>CS clade</taxon>
        <taxon>Chlamydomonadales</taxon>
        <taxon>Chlamydomonadaceae</taxon>
        <taxon>Chlamydomonas</taxon>
    </lineage>
</organism>
<dbReference type="Pfam" id="PF00753">
    <property type="entry name" value="Lactamase_B"/>
    <property type="match status" value="1"/>
</dbReference>
<dbReference type="OrthoDB" id="10249535at2759"/>
<evidence type="ECO:0000259" key="7">
    <source>
        <dbReference type="SMART" id="SM01027"/>
    </source>
</evidence>
<evidence type="ECO:0000313" key="9">
    <source>
        <dbReference type="Proteomes" id="UP000232323"/>
    </source>
</evidence>
<dbReference type="InterPro" id="IPR001279">
    <property type="entry name" value="Metallo-B-lactamas"/>
</dbReference>
<dbReference type="SMART" id="SM00849">
    <property type="entry name" value="Lactamase_B"/>
    <property type="match status" value="1"/>
</dbReference>
<protein>
    <recommendedName>
        <fullName evidence="10">Metallo-beta-lactamase domain-containing protein</fullName>
    </recommendedName>
</protein>
<dbReference type="EMBL" id="BEGY01000021">
    <property type="protein sequence ID" value="GAX76938.1"/>
    <property type="molecule type" value="Genomic_DNA"/>
</dbReference>
<keyword evidence="4" id="KW-0378">Hydrolase</keyword>
<dbReference type="CDD" id="cd16292">
    <property type="entry name" value="CPSF3-like_MBL-fold"/>
    <property type="match status" value="1"/>
</dbReference>
<name>A0A250X1J3_9CHLO</name>
<keyword evidence="9" id="KW-1185">Reference proteome</keyword>
<dbReference type="Pfam" id="PF11718">
    <property type="entry name" value="CPSF73-100_C"/>
    <property type="match status" value="1"/>
</dbReference>
<dbReference type="Pfam" id="PF10996">
    <property type="entry name" value="Beta-Casp"/>
    <property type="match status" value="1"/>
</dbReference>
<reference evidence="8 9" key="1">
    <citation type="submission" date="2017-08" db="EMBL/GenBank/DDBJ databases">
        <title>Acidophilic green algal genome provides insights into adaptation to an acidic environment.</title>
        <authorList>
            <person name="Hirooka S."/>
            <person name="Hirose Y."/>
            <person name="Kanesaki Y."/>
            <person name="Higuchi S."/>
            <person name="Fujiwara T."/>
            <person name="Onuma R."/>
            <person name="Era A."/>
            <person name="Ohbayashi R."/>
            <person name="Uzuka A."/>
            <person name="Nozaki H."/>
            <person name="Yoshikawa H."/>
            <person name="Miyagishima S.Y."/>
        </authorList>
    </citation>
    <scope>NUCLEOTIDE SEQUENCE [LARGE SCALE GENOMIC DNA]</scope>
    <source>
        <strain evidence="8 9">NIES-2499</strain>
    </source>
</reference>
<accession>A0A250X1J3</accession>
<feature type="domain" description="Metallo-beta-lactamase" evidence="6">
    <location>
        <begin position="31"/>
        <end position="241"/>
    </location>
</feature>
<evidence type="ECO:0000256" key="5">
    <source>
        <dbReference type="ARBA" id="ARBA00023242"/>
    </source>
</evidence>
<dbReference type="PANTHER" id="PTHR11203">
    <property type="entry name" value="CLEAVAGE AND POLYADENYLATION SPECIFICITY FACTOR FAMILY MEMBER"/>
    <property type="match status" value="1"/>
</dbReference>